<feature type="region of interest" description="Disordered" evidence="1">
    <location>
        <begin position="457"/>
        <end position="477"/>
    </location>
</feature>
<feature type="compositionally biased region" description="Basic residues" evidence="1">
    <location>
        <begin position="585"/>
        <end position="598"/>
    </location>
</feature>
<feature type="compositionally biased region" description="Basic and acidic residues" evidence="1">
    <location>
        <begin position="552"/>
        <end position="567"/>
    </location>
</feature>
<feature type="region of interest" description="Disordered" evidence="1">
    <location>
        <begin position="493"/>
        <end position="523"/>
    </location>
</feature>
<feature type="region of interest" description="Disordered" evidence="1">
    <location>
        <begin position="537"/>
        <end position="650"/>
    </location>
</feature>
<feature type="compositionally biased region" description="Polar residues" evidence="1">
    <location>
        <begin position="638"/>
        <end position="650"/>
    </location>
</feature>
<sequence length="710" mass="78441">MGESSPPFLYGTPSAYSFRAPTDRPFNPKAVTQASWTRPSSKPKPKGPLVNFNRHPDSYCNIPNGKSKWTPMSPKTKSRVFYGRRTQLGLRVLQLIGALGSLFCSIVIKNAAKSIIWIVRVGPGVAILHTLYGAYNLSRSITRAPGSQASYMLFSGTFDLGLIPFYVFAAYLGFNQYTDNAYHWSTLLGSDFEITTKIAQATFLLSVINGALHAISLGISIFLGLIFRKISRLPPDRNPLEDNLTARSHKRNKSEIAEKHASGSSLDSDMSGETLIGAPRTMSFFDTRAKPSARGSNNFSLSSRENRLSEMTMGYDHDEVPIPQMPFAKQADTTEHMYQLPDQDGDIFTRPTTRISYGAPVREPSPEVPSRSQCVSPASENWIVYPSRSASPVEEGQNENLLDREPSSVYSRNTNTPASANSGPLEWLNNQRLGWDTEETIREDVRGEYESVPVQEYYGNDDEHHSPPQENGLYDDIEQDIGDHPIHIFQDHEERRESSDSLRVNPLTLNPPASRPTFGETPNDTIPGGRMILADIPNLSPNPSGTPPPVDSPEKNGRFYGELEGKTGLKIPRNVSGRDEDTRSLGRKKSKLLKRRSQKMNSYDSLKQHDDAFPDYEDGLAVAPQSPRATDRDRQGRVVSNSGADIGLNTDNGSSLSYGNYIVGLGVARRRDVSGKIAEEGRSGMDMDKDKATGDKPAMRAAGWARFAGL</sequence>
<proteinExistence type="predicted"/>
<name>A0A5N6YZ15_9EURO</name>
<feature type="transmembrane region" description="Helical" evidence="2">
    <location>
        <begin position="149"/>
        <end position="174"/>
    </location>
</feature>
<gene>
    <name evidence="3" type="ORF">BDV28DRAFT_138733</name>
</gene>
<feature type="region of interest" description="Disordered" evidence="1">
    <location>
        <begin position="238"/>
        <end position="272"/>
    </location>
</feature>
<evidence type="ECO:0000313" key="3">
    <source>
        <dbReference type="EMBL" id="KAE8350622.1"/>
    </source>
</evidence>
<organism evidence="3 4">
    <name type="scientific">Aspergillus coremiiformis</name>
    <dbReference type="NCBI Taxonomy" id="138285"/>
    <lineage>
        <taxon>Eukaryota</taxon>
        <taxon>Fungi</taxon>
        <taxon>Dikarya</taxon>
        <taxon>Ascomycota</taxon>
        <taxon>Pezizomycotina</taxon>
        <taxon>Eurotiomycetes</taxon>
        <taxon>Eurotiomycetidae</taxon>
        <taxon>Eurotiales</taxon>
        <taxon>Aspergillaceae</taxon>
        <taxon>Aspergillus</taxon>
        <taxon>Aspergillus subgen. Circumdati</taxon>
    </lineage>
</organism>
<dbReference type="EMBL" id="ML739213">
    <property type="protein sequence ID" value="KAE8350622.1"/>
    <property type="molecule type" value="Genomic_DNA"/>
</dbReference>
<feature type="compositionally biased region" description="Polar residues" evidence="1">
    <location>
        <begin position="408"/>
        <end position="426"/>
    </location>
</feature>
<feature type="region of interest" description="Disordered" evidence="1">
    <location>
        <begin position="678"/>
        <end position="698"/>
    </location>
</feature>
<dbReference type="AlphaFoldDB" id="A0A5N6YZ15"/>
<reference evidence="4" key="1">
    <citation type="submission" date="2019-04" db="EMBL/GenBank/DDBJ databases">
        <title>Friends and foes A comparative genomics studyof 23 Aspergillus species from section Flavi.</title>
        <authorList>
            <consortium name="DOE Joint Genome Institute"/>
            <person name="Kjaerbolling I."/>
            <person name="Vesth T."/>
            <person name="Frisvad J.C."/>
            <person name="Nybo J.L."/>
            <person name="Theobald S."/>
            <person name="Kildgaard S."/>
            <person name="Isbrandt T."/>
            <person name="Kuo A."/>
            <person name="Sato A."/>
            <person name="Lyhne E.K."/>
            <person name="Kogle M.E."/>
            <person name="Wiebenga A."/>
            <person name="Kun R.S."/>
            <person name="Lubbers R.J."/>
            <person name="Makela M.R."/>
            <person name="Barry K."/>
            <person name="Chovatia M."/>
            <person name="Clum A."/>
            <person name="Daum C."/>
            <person name="Haridas S."/>
            <person name="He G."/>
            <person name="LaButti K."/>
            <person name="Lipzen A."/>
            <person name="Mondo S."/>
            <person name="Riley R."/>
            <person name="Salamov A."/>
            <person name="Simmons B.A."/>
            <person name="Magnuson J.K."/>
            <person name="Henrissat B."/>
            <person name="Mortensen U.H."/>
            <person name="Larsen T.O."/>
            <person name="Devries R.P."/>
            <person name="Grigoriev I.V."/>
            <person name="Machida M."/>
            <person name="Baker S.E."/>
            <person name="Andersen M.R."/>
        </authorList>
    </citation>
    <scope>NUCLEOTIDE SEQUENCE [LARGE SCALE GENOMIC DNA]</scope>
    <source>
        <strain evidence="4">CBS 553.77</strain>
    </source>
</reference>
<accession>A0A5N6YZ15</accession>
<dbReference type="Proteomes" id="UP000327118">
    <property type="component" value="Unassembled WGS sequence"/>
</dbReference>
<feature type="region of interest" description="Disordered" evidence="1">
    <location>
        <begin position="1"/>
        <end position="56"/>
    </location>
</feature>
<evidence type="ECO:0000256" key="2">
    <source>
        <dbReference type="SAM" id="Phobius"/>
    </source>
</evidence>
<feature type="transmembrane region" description="Helical" evidence="2">
    <location>
        <begin position="114"/>
        <end position="137"/>
    </location>
</feature>
<dbReference type="OrthoDB" id="5404940at2759"/>
<feature type="compositionally biased region" description="Polar residues" evidence="1">
    <location>
        <begin position="30"/>
        <end position="40"/>
    </location>
</feature>
<protein>
    <submittedName>
        <fullName evidence="3">Uncharacterized protein</fullName>
    </submittedName>
</protein>
<keyword evidence="2" id="KW-0472">Membrane</keyword>
<keyword evidence="2" id="KW-0812">Transmembrane</keyword>
<feature type="transmembrane region" description="Helical" evidence="2">
    <location>
        <begin position="88"/>
        <end position="108"/>
    </location>
</feature>
<evidence type="ECO:0000313" key="4">
    <source>
        <dbReference type="Proteomes" id="UP000327118"/>
    </source>
</evidence>
<feature type="transmembrane region" description="Helical" evidence="2">
    <location>
        <begin position="203"/>
        <end position="227"/>
    </location>
</feature>
<evidence type="ECO:0000256" key="1">
    <source>
        <dbReference type="SAM" id="MobiDB-lite"/>
    </source>
</evidence>
<keyword evidence="2" id="KW-1133">Transmembrane helix</keyword>
<keyword evidence="4" id="KW-1185">Reference proteome</keyword>
<feature type="region of interest" description="Disordered" evidence="1">
    <location>
        <begin position="389"/>
        <end position="426"/>
    </location>
</feature>